<dbReference type="EMBL" id="CP066744">
    <property type="protein sequence ID" value="QQK07441.1"/>
    <property type="molecule type" value="Genomic_DNA"/>
</dbReference>
<protein>
    <submittedName>
        <fullName evidence="1">Uncharacterized protein</fullName>
    </submittedName>
</protein>
<evidence type="ECO:0000313" key="2">
    <source>
        <dbReference type="Proteomes" id="UP000595814"/>
    </source>
</evidence>
<proteinExistence type="predicted"/>
<reference evidence="1 2" key="1">
    <citation type="journal article" date="2022" name="Int. J. Syst. Evol. Microbiol.">
        <title>Miniphocaeibacter halophilus sp. nov., an ammonium-tolerant acetate-producing bacterium isolated from a biogas system.</title>
        <authorList>
            <person name="Schnurer A."/>
            <person name="Singh A."/>
            <person name="Bi S."/>
            <person name="Qiao W."/>
            <person name="Westerholm M."/>
        </authorList>
    </citation>
    <scope>NUCLEOTIDE SEQUENCE [LARGE SCALE GENOMIC DNA]</scope>
    <source>
        <strain evidence="1 2">AMB_01</strain>
    </source>
</reference>
<sequence>MIEIIDEFKKDDYNLENFVKEVQEDEKLRDRIVKELLGSSDIKIILDCYEILNKASLENPKLFYKYWKNFYSLIKSRDYNHRNIGSTLIANLISVDENNLFEEIAEEYFSHINDEYFKTSQVFIKNITRISKVNDKYIERLTDIYLNIDNIWTYNEKQKEQLKFDLIRFFETFYGKIDKKEQVVKYVQDLANSVSPKTRRRSKNSKLKKYYK</sequence>
<name>A0AC61MSL7_9FIRM</name>
<keyword evidence="2" id="KW-1185">Reference proteome</keyword>
<evidence type="ECO:0000313" key="1">
    <source>
        <dbReference type="EMBL" id="QQK07441.1"/>
    </source>
</evidence>
<accession>A0AC61MSL7</accession>
<gene>
    <name evidence="1" type="ORF">JFY71_08990</name>
</gene>
<dbReference type="Proteomes" id="UP000595814">
    <property type="component" value="Chromosome"/>
</dbReference>
<organism evidence="1 2">
    <name type="scientific">Miniphocaeibacter halophilus</name>
    <dbReference type="NCBI Taxonomy" id="2931922"/>
    <lineage>
        <taxon>Bacteria</taxon>
        <taxon>Bacillati</taxon>
        <taxon>Bacillota</taxon>
        <taxon>Tissierellia</taxon>
        <taxon>Tissierellales</taxon>
        <taxon>Peptoniphilaceae</taxon>
        <taxon>Miniphocaeibacter</taxon>
    </lineage>
</organism>